<comment type="caution">
    <text evidence="11">The sequence shown here is derived from an EMBL/GenBank/DDBJ whole genome shotgun (WGS) entry which is preliminary data.</text>
</comment>
<evidence type="ECO:0000313" key="12">
    <source>
        <dbReference type="Proteomes" id="UP000275263"/>
    </source>
</evidence>
<dbReference type="AlphaFoldDB" id="A0A083YFW0"/>
<dbReference type="Proteomes" id="UP000318399">
    <property type="component" value="Unassembled WGS sequence"/>
</dbReference>
<evidence type="ECO:0000256" key="6">
    <source>
        <dbReference type="ARBA" id="ARBA00023125"/>
    </source>
</evidence>
<dbReference type="EMBL" id="RPFT01000018">
    <property type="protein sequence ID" value="RPF67393.1"/>
    <property type="molecule type" value="Genomic_DNA"/>
</dbReference>
<dbReference type="REBASE" id="477446">
    <property type="entry name" value="M2.HpyPU008VIII"/>
</dbReference>
<dbReference type="InterPro" id="IPR017985">
    <property type="entry name" value="MeTrfase_CN4_CS"/>
</dbReference>
<comment type="catalytic activity">
    <reaction evidence="7">
        <text>a 2'-deoxycytidine in DNA + S-adenosyl-L-methionine = an N(4)-methyl-2'-deoxycytidine in DNA + S-adenosyl-L-homocysteine + H(+)</text>
        <dbReference type="Rhea" id="RHEA:16857"/>
        <dbReference type="Rhea" id="RHEA-COMP:11369"/>
        <dbReference type="Rhea" id="RHEA-COMP:13674"/>
        <dbReference type="ChEBI" id="CHEBI:15378"/>
        <dbReference type="ChEBI" id="CHEBI:57856"/>
        <dbReference type="ChEBI" id="CHEBI:59789"/>
        <dbReference type="ChEBI" id="CHEBI:85452"/>
        <dbReference type="ChEBI" id="CHEBI:137933"/>
        <dbReference type="EC" id="2.1.1.113"/>
    </reaction>
</comment>
<organism evidence="11 12">
    <name type="scientific">Helicobacter pylori</name>
    <name type="common">Campylobacter pylori</name>
    <dbReference type="NCBI Taxonomy" id="210"/>
    <lineage>
        <taxon>Bacteria</taxon>
        <taxon>Pseudomonadati</taxon>
        <taxon>Campylobacterota</taxon>
        <taxon>Epsilonproteobacteria</taxon>
        <taxon>Campylobacterales</taxon>
        <taxon>Helicobacteraceae</taxon>
        <taxon>Helicobacter</taxon>
    </lineage>
</organism>
<evidence type="ECO:0000256" key="2">
    <source>
        <dbReference type="ARBA" id="ARBA00022603"/>
    </source>
</evidence>
<dbReference type="GO" id="GO:0009307">
    <property type="term" value="P:DNA restriction-modification system"/>
    <property type="evidence" value="ECO:0007669"/>
    <property type="project" value="UniProtKB-KW"/>
</dbReference>
<dbReference type="Pfam" id="PF01555">
    <property type="entry name" value="N6_N4_Mtase"/>
    <property type="match status" value="1"/>
</dbReference>
<reference evidence="11" key="3">
    <citation type="submission" date="2018-11" db="EMBL/GenBank/DDBJ databases">
        <authorList>
            <person name="Gutierrez A.J."/>
            <person name="Bravo M."/>
        </authorList>
    </citation>
    <scope>NUCLEOTIDE SEQUENCE</scope>
    <source>
        <strain evidence="11">1057</strain>
    </source>
</reference>
<keyword evidence="6" id="KW-0238">DNA-binding</keyword>
<keyword evidence="4" id="KW-0949">S-adenosyl-L-methionine</keyword>
<dbReference type="EMBL" id="MUOR01000062">
    <property type="protein sequence ID" value="OOP94482.1"/>
    <property type="molecule type" value="Genomic_DNA"/>
</dbReference>
<name>A0A083YFW0_HELPX</name>
<keyword evidence="3 11" id="KW-0808">Transferase</keyword>
<dbReference type="RefSeq" id="WP_001024653.1">
    <property type="nucleotide sequence ID" value="NZ_CP051496.1"/>
</dbReference>
<dbReference type="InterPro" id="IPR002941">
    <property type="entry name" value="DNA_methylase_N4/N6"/>
</dbReference>
<evidence type="ECO:0000256" key="4">
    <source>
        <dbReference type="ARBA" id="ARBA00022691"/>
    </source>
</evidence>
<dbReference type="GO" id="GO:0003677">
    <property type="term" value="F:DNA binding"/>
    <property type="evidence" value="ECO:0007669"/>
    <property type="project" value="UniProtKB-KW"/>
</dbReference>
<evidence type="ECO:0000256" key="8">
    <source>
        <dbReference type="RuleBase" id="RU362026"/>
    </source>
</evidence>
<comment type="similarity">
    <text evidence="1">Belongs to the N(4)/N(6)-methyltransferase family. N(4) subfamily.</text>
</comment>
<dbReference type="Proteomes" id="UP000275263">
    <property type="component" value="Unassembled WGS sequence"/>
</dbReference>
<evidence type="ECO:0000313" key="10">
    <source>
        <dbReference type="EMBL" id="OOP94482.1"/>
    </source>
</evidence>
<dbReference type="PRINTS" id="PR00508">
    <property type="entry name" value="S21N4MTFRASE"/>
</dbReference>
<dbReference type="SUPFAM" id="SSF53335">
    <property type="entry name" value="S-adenosyl-L-methionine-dependent methyltransferases"/>
    <property type="match status" value="1"/>
</dbReference>
<evidence type="ECO:0000259" key="9">
    <source>
        <dbReference type="Pfam" id="PF01555"/>
    </source>
</evidence>
<dbReference type="EC" id="2.1.1.-" evidence="8"/>
<evidence type="ECO:0000256" key="5">
    <source>
        <dbReference type="ARBA" id="ARBA00022747"/>
    </source>
</evidence>
<evidence type="ECO:0000256" key="1">
    <source>
        <dbReference type="ARBA" id="ARBA00010203"/>
    </source>
</evidence>
<dbReference type="GO" id="GO:0008170">
    <property type="term" value="F:N-methyltransferase activity"/>
    <property type="evidence" value="ECO:0007669"/>
    <property type="project" value="InterPro"/>
</dbReference>
<dbReference type="GO" id="GO:0015667">
    <property type="term" value="F:site-specific DNA-methyltransferase (cytosine-N4-specific) activity"/>
    <property type="evidence" value="ECO:0007669"/>
    <property type="project" value="UniProtKB-EC"/>
</dbReference>
<evidence type="ECO:0000256" key="3">
    <source>
        <dbReference type="ARBA" id="ARBA00022679"/>
    </source>
</evidence>
<dbReference type="Gene3D" id="3.40.50.150">
    <property type="entry name" value="Vaccinia Virus protein VP39"/>
    <property type="match status" value="1"/>
</dbReference>
<protein>
    <recommendedName>
        <fullName evidence="8">Methyltransferase</fullName>
        <ecNumber evidence="8">2.1.1.-</ecNumber>
    </recommendedName>
</protein>
<dbReference type="InterPro" id="IPR029063">
    <property type="entry name" value="SAM-dependent_MTases_sf"/>
</dbReference>
<feature type="domain" description="DNA methylase N-4/N-6" evidence="9">
    <location>
        <begin position="22"/>
        <end position="277"/>
    </location>
</feature>
<accession>A0A083YFW0</accession>
<evidence type="ECO:0000313" key="13">
    <source>
        <dbReference type="Proteomes" id="UP000318399"/>
    </source>
</evidence>
<proteinExistence type="inferred from homology"/>
<keyword evidence="2 11" id="KW-0489">Methyltransferase</keyword>
<sequence>MNINKVFYHSSTNMNEVPDNSVDLIITSPPYFNIKDYTKNGTQDLQHSAQHVEDLGALEKYEDYLLGLLKVWLECYRALKPNGKLCINVPLMPMLKKVLNTHYNRHIFDLHADIQHSILHDLNNTLENKPKMFLLDVYIWKRTNPTKRLMFGSYPYPRNFYAQNTIEFIGVFVKDGKPKQPTEEQKEQSQLTQEEWVEFTKQIWEIPIPNKNDIAFGKHAALMPAELARRLIRLYSCVGDVVLDPFSGSGTTLREAKLLKRNFIGYELYENYKPLIEQKLGNLFDFE</sequence>
<reference evidence="10 13" key="1">
    <citation type="journal article" date="2017" name="Front. Cell. Infect. Microbiol.">
        <title>Whole Genome Sequence and Phylogenetic Analysis Show Helicobacter pylori Strains from Latin America Have Followed a Unique Evolution Pathway.</title>
        <authorList>
            <person name="Munoz-Ramirez Z.Y."/>
            <person name="Mendez-Tenorio A."/>
            <person name="Kato I."/>
            <person name="Bravo M.M."/>
            <person name="Rizzato C."/>
            <person name="Thorell K."/>
            <person name="Torres R.C."/>
            <person name="Aviles-Jimenez F."/>
            <person name="Camorlinga M."/>
            <person name="Canzian F."/>
            <person name="Torres J."/>
        </authorList>
    </citation>
    <scope>NUCLEOTIDE SEQUENCE [LARGE SCALE GENOMIC DNA]</scope>
    <source>
        <strain evidence="10 13">CC26084</strain>
    </source>
</reference>
<evidence type="ECO:0000256" key="7">
    <source>
        <dbReference type="ARBA" id="ARBA00049120"/>
    </source>
</evidence>
<keyword evidence="5" id="KW-0680">Restriction system</keyword>
<evidence type="ECO:0000313" key="11">
    <source>
        <dbReference type="EMBL" id="RPF67393.1"/>
    </source>
</evidence>
<dbReference type="PROSITE" id="PS00093">
    <property type="entry name" value="N4_MTASE"/>
    <property type="match status" value="1"/>
</dbReference>
<gene>
    <name evidence="10" type="ORF">B0X41_07375</name>
    <name evidence="11" type="ORF">EGW01_07150</name>
</gene>
<dbReference type="GO" id="GO:0032259">
    <property type="term" value="P:methylation"/>
    <property type="evidence" value="ECO:0007669"/>
    <property type="project" value="UniProtKB-KW"/>
</dbReference>
<reference evidence="11 12" key="2">
    <citation type="journal article" date="2017" name="Gut Pathog.">
        <title>Mycobacterium avium subsp. paratuberculosis and associated risk factors for inflammatory bowel disease in Iranian patients.</title>
        <authorList>
            <person name="Zamani S."/>
            <person name="Zali M.R."/>
            <person name="Aghdaei H.A."/>
            <person name="Sechi L.A."/>
            <person name="Niegowska M."/>
            <person name="Caggiu E."/>
            <person name="Keshavarz R."/>
            <person name="Mosavari N."/>
            <person name="Feizabadi M.M."/>
        </authorList>
    </citation>
    <scope>NUCLEOTIDE SEQUENCE [LARGE SCALE GENOMIC DNA]</scope>
    <source>
        <strain evidence="11 12">1057</strain>
    </source>
</reference>
<dbReference type="InterPro" id="IPR001091">
    <property type="entry name" value="RM_Methyltransferase"/>
</dbReference>